<dbReference type="EMBL" id="MU007081">
    <property type="protein sequence ID" value="KAF2423508.1"/>
    <property type="molecule type" value="Genomic_DNA"/>
</dbReference>
<dbReference type="Proteomes" id="UP000800235">
    <property type="component" value="Unassembled WGS sequence"/>
</dbReference>
<evidence type="ECO:0000313" key="4">
    <source>
        <dbReference type="EMBL" id="KAF2423508.1"/>
    </source>
</evidence>
<dbReference type="InterPro" id="IPR036291">
    <property type="entry name" value="NAD(P)-bd_dom_sf"/>
</dbReference>
<keyword evidence="3" id="KW-0560">Oxidoreductase</keyword>
<accession>A0A9P4NIT2</accession>
<dbReference type="Pfam" id="PF00106">
    <property type="entry name" value="adh_short"/>
    <property type="match status" value="1"/>
</dbReference>
<evidence type="ECO:0000313" key="5">
    <source>
        <dbReference type="Proteomes" id="UP000800235"/>
    </source>
</evidence>
<dbReference type="PANTHER" id="PTHR44229:SF4">
    <property type="entry name" value="15-HYDROXYPROSTAGLANDIN DEHYDROGENASE [NAD(+)]"/>
    <property type="match status" value="1"/>
</dbReference>
<name>A0A9P4NIT2_9PEZI</name>
<dbReference type="PROSITE" id="PS00061">
    <property type="entry name" value="ADH_SHORT"/>
    <property type="match status" value="1"/>
</dbReference>
<comment type="similarity">
    <text evidence="1">Belongs to the short-chain dehydrogenases/reductases (SDR) family.</text>
</comment>
<comment type="caution">
    <text evidence="4">The sequence shown here is derived from an EMBL/GenBank/DDBJ whole genome shotgun (WGS) entry which is preliminary data.</text>
</comment>
<dbReference type="InterPro" id="IPR020904">
    <property type="entry name" value="Sc_DH/Rdtase_CS"/>
</dbReference>
<evidence type="ECO:0000256" key="2">
    <source>
        <dbReference type="ARBA" id="ARBA00022857"/>
    </source>
</evidence>
<dbReference type="AlphaFoldDB" id="A0A9P4NIT2"/>
<proteinExistence type="inferred from homology"/>
<gene>
    <name evidence="4" type="ORF">EJ08DRAFT_652767</name>
</gene>
<dbReference type="Gene3D" id="3.40.50.720">
    <property type="entry name" value="NAD(P)-binding Rossmann-like Domain"/>
    <property type="match status" value="1"/>
</dbReference>
<reference evidence="4" key="1">
    <citation type="journal article" date="2020" name="Stud. Mycol.">
        <title>101 Dothideomycetes genomes: a test case for predicting lifestyles and emergence of pathogens.</title>
        <authorList>
            <person name="Haridas S."/>
            <person name="Albert R."/>
            <person name="Binder M."/>
            <person name="Bloem J."/>
            <person name="Labutti K."/>
            <person name="Salamov A."/>
            <person name="Andreopoulos B."/>
            <person name="Baker S."/>
            <person name="Barry K."/>
            <person name="Bills G."/>
            <person name="Bluhm B."/>
            <person name="Cannon C."/>
            <person name="Castanera R."/>
            <person name="Culley D."/>
            <person name="Daum C."/>
            <person name="Ezra D."/>
            <person name="Gonzalez J."/>
            <person name="Henrissat B."/>
            <person name="Kuo A."/>
            <person name="Liang C."/>
            <person name="Lipzen A."/>
            <person name="Lutzoni F."/>
            <person name="Magnuson J."/>
            <person name="Mondo S."/>
            <person name="Nolan M."/>
            <person name="Ohm R."/>
            <person name="Pangilinan J."/>
            <person name="Park H.-J."/>
            <person name="Ramirez L."/>
            <person name="Alfaro M."/>
            <person name="Sun H."/>
            <person name="Tritt A."/>
            <person name="Yoshinaga Y."/>
            <person name="Zwiers L.-H."/>
            <person name="Turgeon B."/>
            <person name="Goodwin S."/>
            <person name="Spatafora J."/>
            <person name="Crous P."/>
            <person name="Grigoriev I."/>
        </authorList>
    </citation>
    <scope>NUCLEOTIDE SEQUENCE</scope>
    <source>
        <strain evidence="4">CBS 130266</strain>
    </source>
</reference>
<sequence>MAIIVDGKIAIVTGGSSGIGLAFVKLLQSKGCSVVIGDIQFTPDAEALQNNKLAKVLFKKTDVTNWKELTDLFTFTEKEIGVPDIVCPSAGIFEPSWSNFWNDTESQSYKTVQINVEHPVKATRLAIRSFIKAKKPGVVAHLSSIGGQTTRLNIPIYCATKSFLNHFVRAFSDLEAAENIKVIAIAPGMVATPLWFKENKERLKSVGETDLWIQPEEIATILYNVCVDPAYKGGTVIEASGQGQTRQVEIFNDPGPPGIGHKGGANSELEKDVYDLLQKEKSKL</sequence>
<dbReference type="OrthoDB" id="5296at2759"/>
<evidence type="ECO:0000256" key="1">
    <source>
        <dbReference type="ARBA" id="ARBA00006484"/>
    </source>
</evidence>
<keyword evidence="5" id="KW-1185">Reference proteome</keyword>
<dbReference type="PRINTS" id="PR00081">
    <property type="entry name" value="GDHRDH"/>
</dbReference>
<evidence type="ECO:0000256" key="3">
    <source>
        <dbReference type="ARBA" id="ARBA00023002"/>
    </source>
</evidence>
<dbReference type="GO" id="GO:0005737">
    <property type="term" value="C:cytoplasm"/>
    <property type="evidence" value="ECO:0007669"/>
    <property type="project" value="TreeGrafter"/>
</dbReference>
<organism evidence="4 5">
    <name type="scientific">Tothia fuscella</name>
    <dbReference type="NCBI Taxonomy" id="1048955"/>
    <lineage>
        <taxon>Eukaryota</taxon>
        <taxon>Fungi</taxon>
        <taxon>Dikarya</taxon>
        <taxon>Ascomycota</taxon>
        <taxon>Pezizomycotina</taxon>
        <taxon>Dothideomycetes</taxon>
        <taxon>Pleosporomycetidae</taxon>
        <taxon>Venturiales</taxon>
        <taxon>Cylindrosympodiaceae</taxon>
        <taxon>Tothia</taxon>
    </lineage>
</organism>
<keyword evidence="2" id="KW-0521">NADP</keyword>
<dbReference type="GO" id="GO:0016616">
    <property type="term" value="F:oxidoreductase activity, acting on the CH-OH group of donors, NAD or NADP as acceptor"/>
    <property type="evidence" value="ECO:0007669"/>
    <property type="project" value="TreeGrafter"/>
</dbReference>
<dbReference type="SUPFAM" id="SSF51735">
    <property type="entry name" value="NAD(P)-binding Rossmann-fold domains"/>
    <property type="match status" value="1"/>
</dbReference>
<dbReference type="PANTHER" id="PTHR44229">
    <property type="entry name" value="15-HYDROXYPROSTAGLANDIN DEHYDROGENASE [NAD(+)]"/>
    <property type="match status" value="1"/>
</dbReference>
<dbReference type="InterPro" id="IPR002347">
    <property type="entry name" value="SDR_fam"/>
</dbReference>
<protein>
    <submittedName>
        <fullName evidence="4">Short chain dehydrogenase/ reductase</fullName>
    </submittedName>
</protein>